<feature type="transmembrane region" description="Helical" evidence="2">
    <location>
        <begin position="68"/>
        <end position="86"/>
    </location>
</feature>
<feature type="transmembrane region" description="Helical" evidence="2">
    <location>
        <begin position="12"/>
        <end position="30"/>
    </location>
</feature>
<dbReference type="Proteomes" id="UP000058012">
    <property type="component" value="Unassembled WGS sequence"/>
</dbReference>
<feature type="transmembrane region" description="Helical" evidence="2">
    <location>
        <begin position="396"/>
        <end position="418"/>
    </location>
</feature>
<evidence type="ECO:0000256" key="2">
    <source>
        <dbReference type="SAM" id="Phobius"/>
    </source>
</evidence>
<feature type="transmembrane region" description="Helical" evidence="2">
    <location>
        <begin position="270"/>
        <end position="288"/>
    </location>
</feature>
<feature type="transmembrane region" description="Helical" evidence="2">
    <location>
        <begin position="36"/>
        <end position="56"/>
    </location>
</feature>
<dbReference type="STRING" id="1117702.AQZ52_01630"/>
<dbReference type="InterPro" id="IPR029468">
    <property type="entry name" value="O-ag_pol_Wzy"/>
</dbReference>
<evidence type="ECO:0000313" key="3">
    <source>
        <dbReference type="EMBL" id="KUR73695.1"/>
    </source>
</evidence>
<evidence type="ECO:0000256" key="1">
    <source>
        <dbReference type="SAM" id="MobiDB-lite"/>
    </source>
</evidence>
<feature type="transmembrane region" description="Helical" evidence="2">
    <location>
        <begin position="148"/>
        <end position="172"/>
    </location>
</feature>
<keyword evidence="2" id="KW-0472">Membrane</keyword>
<reference evidence="3 4" key="1">
    <citation type="submission" date="2015-10" db="EMBL/GenBank/DDBJ databases">
        <title>Draft genome sequence of Novosphingobium fuchskuhlense DSM 25065 isolated from a surface water sample of the southwest basin of Lake Grosse Fuchskuhle.</title>
        <authorList>
            <person name="Ruckert C."/>
            <person name="Winkler A."/>
            <person name="Glaeser J."/>
            <person name="Grossart H.-P."/>
            <person name="Kalinowski J."/>
            <person name="Glaeser S."/>
        </authorList>
    </citation>
    <scope>NUCLEOTIDE SEQUENCE [LARGE SCALE GENOMIC DNA]</scope>
    <source>
        <strain evidence="3 4">FNE08-7</strain>
    </source>
</reference>
<accession>A0A117UZF8</accession>
<name>A0A117UZF8_9SPHN</name>
<protein>
    <recommendedName>
        <fullName evidence="5">Oligosaccharide repeat unit polymerase</fullName>
    </recommendedName>
</protein>
<evidence type="ECO:0000313" key="4">
    <source>
        <dbReference type="Proteomes" id="UP000058012"/>
    </source>
</evidence>
<feature type="region of interest" description="Disordered" evidence="1">
    <location>
        <begin position="483"/>
        <end position="509"/>
    </location>
</feature>
<feature type="transmembrane region" description="Helical" evidence="2">
    <location>
        <begin position="192"/>
        <end position="211"/>
    </location>
</feature>
<dbReference type="OrthoDB" id="4638484at2"/>
<feature type="transmembrane region" description="Helical" evidence="2">
    <location>
        <begin position="223"/>
        <end position="241"/>
    </location>
</feature>
<keyword evidence="4" id="KW-1185">Reference proteome</keyword>
<feature type="transmembrane region" description="Helical" evidence="2">
    <location>
        <begin position="114"/>
        <end position="136"/>
    </location>
</feature>
<keyword evidence="2" id="KW-1133">Transmembrane helix</keyword>
<gene>
    <name evidence="3" type="ORF">AQZ52_01630</name>
</gene>
<dbReference type="RefSeq" id="WP_067906211.1">
    <property type="nucleotide sequence ID" value="NZ_KQ954244.1"/>
</dbReference>
<sequence>MIRIRASKQRLALIADLLVIAAALTLFNIVEYGFTPWIAALSLLAAYSYIAFYSVALIRVVPGIRIRLTVEFGFVIFYYLLFFWPYQQELLGIGMHYYDSYFFQDGYADGANKAMLLAVAGLAAFHLGNTIAPVAQPTRNVPREPTNAYLHFDLALATIMPAFFATFIYLGLSPDDLGRYQRDDSMELASPVVNGLYLLTIMLCLIGISRLVSHLYFGRRPALRHWIILGSTGFWMLFMLIGGDRNNFLVVALGAVGGVAAFIREIRLPVLVAAVVPALIVYNTVEIYRQASDRSLAGLEEAYFAANDREADASSFALTTLTVRATFDIAPKPQPYAWGYYKLIGFGGIVPLVRGVLIGKNSGFTDTSQVLAYYIIGPEATWSLGSNPLSDLYFDFGQIGVVLGFALFGYVAAAVRNFIARKGPSSPRMFLYIVTLAMMSEVPRYTVDFPVRIVVWGYLIFWLYARINPAARLAKRAERLKPRPASVNGRYPPLRGEPPAEQLSTVGPS</sequence>
<dbReference type="EMBL" id="LLZS01000001">
    <property type="protein sequence ID" value="KUR73695.1"/>
    <property type="molecule type" value="Genomic_DNA"/>
</dbReference>
<organism evidence="3 4">
    <name type="scientific">Novosphingobium fuchskuhlense</name>
    <dbReference type="NCBI Taxonomy" id="1117702"/>
    <lineage>
        <taxon>Bacteria</taxon>
        <taxon>Pseudomonadati</taxon>
        <taxon>Pseudomonadota</taxon>
        <taxon>Alphaproteobacteria</taxon>
        <taxon>Sphingomonadales</taxon>
        <taxon>Sphingomonadaceae</taxon>
        <taxon>Novosphingobium</taxon>
    </lineage>
</organism>
<dbReference type="Pfam" id="PF14296">
    <property type="entry name" value="O-ag_pol_Wzy"/>
    <property type="match status" value="1"/>
</dbReference>
<keyword evidence="2" id="KW-0812">Transmembrane</keyword>
<comment type="caution">
    <text evidence="3">The sequence shown here is derived from an EMBL/GenBank/DDBJ whole genome shotgun (WGS) entry which is preliminary data.</text>
</comment>
<dbReference type="AlphaFoldDB" id="A0A117UZF8"/>
<evidence type="ECO:0008006" key="5">
    <source>
        <dbReference type="Google" id="ProtNLM"/>
    </source>
</evidence>
<proteinExistence type="predicted"/>